<comment type="caution">
    <text evidence="1">The sequence shown here is derived from an EMBL/GenBank/DDBJ whole genome shotgun (WGS) entry which is preliminary data.</text>
</comment>
<proteinExistence type="predicted"/>
<organism evidence="1 2">
    <name type="scientific">Mycteria americana</name>
    <name type="common">Wood stork</name>
    <dbReference type="NCBI Taxonomy" id="33587"/>
    <lineage>
        <taxon>Eukaryota</taxon>
        <taxon>Metazoa</taxon>
        <taxon>Chordata</taxon>
        <taxon>Craniata</taxon>
        <taxon>Vertebrata</taxon>
        <taxon>Euteleostomi</taxon>
        <taxon>Archelosauria</taxon>
        <taxon>Archosauria</taxon>
        <taxon>Dinosauria</taxon>
        <taxon>Saurischia</taxon>
        <taxon>Theropoda</taxon>
        <taxon>Coelurosauria</taxon>
        <taxon>Aves</taxon>
        <taxon>Neognathae</taxon>
        <taxon>Neoaves</taxon>
        <taxon>Aequornithes</taxon>
        <taxon>Ciconiiformes</taxon>
        <taxon>Ciconiidae</taxon>
        <taxon>Mycteria</taxon>
    </lineage>
</organism>
<protein>
    <submittedName>
        <fullName evidence="1">Uncharacterized protein</fullName>
    </submittedName>
</protein>
<gene>
    <name evidence="1" type="ORF">QYF61_017083</name>
</gene>
<reference evidence="1 2" key="1">
    <citation type="journal article" date="2023" name="J. Hered.">
        <title>Chromosome-level genome of the wood stork (Mycteria americana) provides insight into avian chromosome evolution.</title>
        <authorList>
            <person name="Flamio R. Jr."/>
            <person name="Ramstad K.M."/>
        </authorList>
    </citation>
    <scope>NUCLEOTIDE SEQUENCE [LARGE SCALE GENOMIC DNA]</scope>
    <source>
        <strain evidence="1">JAX WOST 10</strain>
    </source>
</reference>
<dbReference type="Proteomes" id="UP001333110">
    <property type="component" value="Unassembled WGS sequence"/>
</dbReference>
<evidence type="ECO:0000313" key="1">
    <source>
        <dbReference type="EMBL" id="KAK4808063.1"/>
    </source>
</evidence>
<accession>A0AAN7MDA8</accession>
<dbReference type="EMBL" id="JAUNZN010000026">
    <property type="protein sequence ID" value="KAK4808063.1"/>
    <property type="molecule type" value="Genomic_DNA"/>
</dbReference>
<evidence type="ECO:0000313" key="2">
    <source>
        <dbReference type="Proteomes" id="UP001333110"/>
    </source>
</evidence>
<name>A0AAN7MDA8_MYCAM</name>
<keyword evidence="2" id="KW-1185">Reference proteome</keyword>
<sequence>MYEERLWKMSLFGEKKTRQGEEDLVTLYLRGGYREGRDRGAQRKAKMQWTPVGAREILLRYKENLFVQRLVKHGEEAQRDDGLSFLGDNSHSTWTDKAKRRGMACVKHSISKNCVAASKGPVGKVAGQVRPAEKHGLFIQLEPCTEAPTGLPIYSGACSDGTRGNGFKLKEGRFRVDTRKKFFTMRVVRHWPRLPREVGDAPSLETFEDLPPQKVLHQTASVLRTLPDHTGNVGAGTVQPVLEQSYHRIAAVQCHRQQTVPGSKFSPNKAVTSKLDHDVTCPLKSACANTYMTYSLEKGSSWLTSDMVQAVDVGLGELVQLVEGPGALPGKVLVCAETTPGSASSFKKQYTTCVHFSTEV</sequence>
<dbReference type="AlphaFoldDB" id="A0AAN7MDA8"/>